<evidence type="ECO:0000313" key="2">
    <source>
        <dbReference type="Proteomes" id="UP000739411"/>
    </source>
</evidence>
<protein>
    <submittedName>
        <fullName evidence="1">Uncharacterized protein</fullName>
    </submittedName>
</protein>
<proteinExistence type="predicted"/>
<organism evidence="1 2">
    <name type="scientific">Candidatus Dechloromonas phosphorivorans</name>
    <dbReference type="NCBI Taxonomy" id="2899244"/>
    <lineage>
        <taxon>Bacteria</taxon>
        <taxon>Pseudomonadati</taxon>
        <taxon>Pseudomonadota</taxon>
        <taxon>Betaproteobacteria</taxon>
        <taxon>Rhodocyclales</taxon>
        <taxon>Azonexaceae</taxon>
        <taxon>Dechloromonas</taxon>
    </lineage>
</organism>
<comment type="caution">
    <text evidence="1">The sequence shown here is derived from an EMBL/GenBank/DDBJ whole genome shotgun (WGS) entry which is preliminary data.</text>
</comment>
<name>A0A935K0Q3_9RHOO</name>
<evidence type="ECO:0000313" key="1">
    <source>
        <dbReference type="EMBL" id="MBK7416034.1"/>
    </source>
</evidence>
<reference evidence="1 2" key="1">
    <citation type="submission" date="2020-10" db="EMBL/GenBank/DDBJ databases">
        <title>Connecting structure to function with the recovery of over 1000 high-quality activated sludge metagenome-assembled genomes encoding full-length rRNA genes using long-read sequencing.</title>
        <authorList>
            <person name="Singleton C.M."/>
            <person name="Petriglieri F."/>
            <person name="Kristensen J.M."/>
            <person name="Kirkegaard R.H."/>
            <person name="Michaelsen T.Y."/>
            <person name="Andersen M.H."/>
            <person name="Karst S.M."/>
            <person name="Dueholm M.S."/>
            <person name="Nielsen P.H."/>
            <person name="Albertsen M."/>
        </authorList>
    </citation>
    <scope>NUCLEOTIDE SEQUENCE [LARGE SCALE GENOMIC DNA]</scope>
    <source>
        <strain evidence="1">EsbW_18-Q3-R4-48_BATAC.463</strain>
    </source>
</reference>
<sequence length="76" mass="8467">MPTMGIGNVEVQYPDVKKPDGSQDHPQIVASQGLLKQIAGRGMFAFGSHRKLTKICKESRCYYLISGKFPRLNLTN</sequence>
<dbReference type="Proteomes" id="UP000739411">
    <property type="component" value="Unassembled WGS sequence"/>
</dbReference>
<dbReference type="EMBL" id="JADJMS010000030">
    <property type="protein sequence ID" value="MBK7416034.1"/>
    <property type="molecule type" value="Genomic_DNA"/>
</dbReference>
<gene>
    <name evidence="1" type="ORF">IPJ38_13845</name>
</gene>
<dbReference type="AlphaFoldDB" id="A0A935K0Q3"/>
<accession>A0A935K0Q3</accession>